<dbReference type="EMBL" id="CACQ02006196">
    <property type="protein sequence ID" value="CCF43560.1"/>
    <property type="molecule type" value="Genomic_DNA"/>
</dbReference>
<dbReference type="HOGENOM" id="CLU_2812207_0_0_1"/>
<organism evidence="1 2">
    <name type="scientific">Colletotrichum higginsianum (strain IMI 349063)</name>
    <name type="common">Crucifer anthracnose fungus</name>
    <dbReference type="NCBI Taxonomy" id="759273"/>
    <lineage>
        <taxon>Eukaryota</taxon>
        <taxon>Fungi</taxon>
        <taxon>Dikarya</taxon>
        <taxon>Ascomycota</taxon>
        <taxon>Pezizomycotina</taxon>
        <taxon>Sordariomycetes</taxon>
        <taxon>Hypocreomycetidae</taxon>
        <taxon>Glomerellales</taxon>
        <taxon>Glomerellaceae</taxon>
        <taxon>Colletotrichum</taxon>
        <taxon>Colletotrichum destructivum species complex</taxon>
    </lineage>
</organism>
<dbReference type="AlphaFoldDB" id="H1VTK2"/>
<sequence length="67" mass="7570">MVLSSLLGKRPSFHVDPNHWKDQLLIQYQWCQPRSLSLCLFCQSKHECSADLDVISALPAAGQSRSQ</sequence>
<evidence type="ECO:0000313" key="1">
    <source>
        <dbReference type="EMBL" id="CCF43560.1"/>
    </source>
</evidence>
<gene>
    <name evidence="1" type="ORF">CH063_13226</name>
</gene>
<dbReference type="Proteomes" id="UP000007174">
    <property type="component" value="Unassembled WGS sequence"/>
</dbReference>
<reference evidence="2" key="1">
    <citation type="journal article" date="2012" name="Nat. Genet.">
        <title>Lifestyle transitions in plant pathogenic Colletotrichum fungi deciphered by genome and transcriptome analyses.</title>
        <authorList>
            <person name="O'Connell R.J."/>
            <person name="Thon M.R."/>
            <person name="Hacquard S."/>
            <person name="Amyotte S.G."/>
            <person name="Kleemann J."/>
            <person name="Torres M.F."/>
            <person name="Damm U."/>
            <person name="Buiate E.A."/>
            <person name="Epstein L."/>
            <person name="Alkan N."/>
            <person name="Altmueller J."/>
            <person name="Alvarado-Balderrama L."/>
            <person name="Bauser C.A."/>
            <person name="Becker C."/>
            <person name="Birren B.W."/>
            <person name="Chen Z."/>
            <person name="Choi J."/>
            <person name="Crouch J.A."/>
            <person name="Duvick J.P."/>
            <person name="Farman M.A."/>
            <person name="Gan P."/>
            <person name="Heiman D."/>
            <person name="Henrissat B."/>
            <person name="Howard R.J."/>
            <person name="Kabbage M."/>
            <person name="Koch C."/>
            <person name="Kracher B."/>
            <person name="Kubo Y."/>
            <person name="Law A.D."/>
            <person name="Lebrun M.-H."/>
            <person name="Lee Y.-H."/>
            <person name="Miyara I."/>
            <person name="Moore N."/>
            <person name="Neumann U."/>
            <person name="Nordstroem K."/>
            <person name="Panaccione D.G."/>
            <person name="Panstruga R."/>
            <person name="Place M."/>
            <person name="Proctor R.H."/>
            <person name="Prusky D."/>
            <person name="Rech G."/>
            <person name="Reinhardt R."/>
            <person name="Rollins J.A."/>
            <person name="Rounsley S."/>
            <person name="Schardl C.L."/>
            <person name="Schwartz D.C."/>
            <person name="Shenoy N."/>
            <person name="Shirasu K."/>
            <person name="Sikhakolli U.R."/>
            <person name="Stueber K."/>
            <person name="Sukno S.A."/>
            <person name="Sweigard J.A."/>
            <person name="Takano Y."/>
            <person name="Takahara H."/>
            <person name="Trail F."/>
            <person name="van der Does H.C."/>
            <person name="Voll L.M."/>
            <person name="Will I."/>
            <person name="Young S."/>
            <person name="Zeng Q."/>
            <person name="Zhang J."/>
            <person name="Zhou S."/>
            <person name="Dickman M.B."/>
            <person name="Schulze-Lefert P."/>
            <person name="Ver Loren van Themaat E."/>
            <person name="Ma L.-J."/>
            <person name="Vaillancourt L.J."/>
        </authorList>
    </citation>
    <scope>NUCLEOTIDE SEQUENCE [LARGE SCALE GENOMIC DNA]</scope>
    <source>
        <strain evidence="2">IMI 349063</strain>
    </source>
</reference>
<accession>H1VTK2</accession>
<name>H1VTK2_COLHI</name>
<protein>
    <submittedName>
        <fullName evidence="1">Uncharacterized protein</fullName>
    </submittedName>
</protein>
<evidence type="ECO:0000313" key="2">
    <source>
        <dbReference type="Proteomes" id="UP000007174"/>
    </source>
</evidence>
<proteinExistence type="predicted"/>